<dbReference type="AlphaFoldDB" id="A0A1R3G4K4"/>
<evidence type="ECO:0000313" key="2">
    <source>
        <dbReference type="EMBL" id="OMO53011.1"/>
    </source>
</evidence>
<organism evidence="2 3">
    <name type="scientific">Corchorus capsularis</name>
    <name type="common">Jute</name>
    <dbReference type="NCBI Taxonomy" id="210143"/>
    <lineage>
        <taxon>Eukaryota</taxon>
        <taxon>Viridiplantae</taxon>
        <taxon>Streptophyta</taxon>
        <taxon>Embryophyta</taxon>
        <taxon>Tracheophyta</taxon>
        <taxon>Spermatophyta</taxon>
        <taxon>Magnoliopsida</taxon>
        <taxon>eudicotyledons</taxon>
        <taxon>Gunneridae</taxon>
        <taxon>Pentapetalae</taxon>
        <taxon>rosids</taxon>
        <taxon>malvids</taxon>
        <taxon>Malvales</taxon>
        <taxon>Malvaceae</taxon>
        <taxon>Grewioideae</taxon>
        <taxon>Apeibeae</taxon>
        <taxon>Corchorus</taxon>
    </lineage>
</organism>
<dbReference type="EMBL" id="AWWV01015341">
    <property type="protein sequence ID" value="OMO53011.1"/>
    <property type="molecule type" value="Genomic_DNA"/>
</dbReference>
<gene>
    <name evidence="2" type="ORF">CCACVL1_28949</name>
</gene>
<reference evidence="2 3" key="1">
    <citation type="submission" date="2013-09" db="EMBL/GenBank/DDBJ databases">
        <title>Corchorus capsularis genome sequencing.</title>
        <authorList>
            <person name="Alam M."/>
            <person name="Haque M.S."/>
            <person name="Islam M.S."/>
            <person name="Emdad E.M."/>
            <person name="Islam M.M."/>
            <person name="Ahmed B."/>
            <person name="Halim A."/>
            <person name="Hossen Q.M.M."/>
            <person name="Hossain M.Z."/>
            <person name="Ahmed R."/>
            <person name="Khan M.M."/>
            <person name="Islam R."/>
            <person name="Rashid M.M."/>
            <person name="Khan S.A."/>
            <person name="Rahman M.S."/>
            <person name="Alam M."/>
        </authorList>
    </citation>
    <scope>NUCLEOTIDE SEQUENCE [LARGE SCALE GENOMIC DNA]</scope>
    <source>
        <strain evidence="3">cv. CVL-1</strain>
        <tissue evidence="2">Whole seedling</tissue>
    </source>
</reference>
<evidence type="ECO:0000256" key="1">
    <source>
        <dbReference type="SAM" id="MobiDB-lite"/>
    </source>
</evidence>
<dbReference type="Gramene" id="OMO53011">
    <property type="protein sequence ID" value="OMO53011"/>
    <property type="gene ID" value="CCACVL1_28949"/>
</dbReference>
<keyword evidence="3" id="KW-1185">Reference proteome</keyword>
<proteinExistence type="predicted"/>
<dbReference type="Proteomes" id="UP000188268">
    <property type="component" value="Unassembled WGS sequence"/>
</dbReference>
<accession>A0A1R3G4K4</accession>
<name>A0A1R3G4K4_COCAP</name>
<protein>
    <submittedName>
        <fullName evidence="2">Uncharacterized protein</fullName>
    </submittedName>
</protein>
<comment type="caution">
    <text evidence="2">The sequence shown here is derived from an EMBL/GenBank/DDBJ whole genome shotgun (WGS) entry which is preliminary data.</text>
</comment>
<evidence type="ECO:0000313" key="3">
    <source>
        <dbReference type="Proteomes" id="UP000188268"/>
    </source>
</evidence>
<feature type="region of interest" description="Disordered" evidence="1">
    <location>
        <begin position="1"/>
        <end position="22"/>
    </location>
</feature>
<feature type="compositionally biased region" description="Basic and acidic residues" evidence="1">
    <location>
        <begin position="1"/>
        <end position="10"/>
    </location>
</feature>
<sequence>MESIAAEKIDALPVSATNSEPV</sequence>